<evidence type="ECO:0000256" key="11">
    <source>
        <dbReference type="ARBA" id="ARBA00022984"/>
    </source>
</evidence>
<organism evidence="18 19">
    <name type="scientific">Johnsonella ignava ATCC 51276</name>
    <dbReference type="NCBI Taxonomy" id="679200"/>
    <lineage>
        <taxon>Bacteria</taxon>
        <taxon>Bacillati</taxon>
        <taxon>Bacillota</taxon>
        <taxon>Clostridia</taxon>
        <taxon>Lachnospirales</taxon>
        <taxon>Lachnospiraceae</taxon>
        <taxon>Johnsonella</taxon>
    </lineage>
</organism>
<dbReference type="PANTHER" id="PTHR21071:SF4">
    <property type="entry name" value="UDP-N-ACETYLENOLPYRUVOYLGLUCOSAMINE REDUCTASE"/>
    <property type="match status" value="1"/>
</dbReference>
<proteinExistence type="inferred from homology"/>
<evidence type="ECO:0000259" key="17">
    <source>
        <dbReference type="PROSITE" id="PS51387"/>
    </source>
</evidence>
<dbReference type="Gene3D" id="3.90.78.10">
    <property type="entry name" value="UDP-N-acetylenolpyruvoylglucosamine reductase, C-terminal domain"/>
    <property type="match status" value="1"/>
</dbReference>
<evidence type="ECO:0000313" key="18">
    <source>
        <dbReference type="EMBL" id="EHI56107.1"/>
    </source>
</evidence>
<gene>
    <name evidence="16" type="primary">murB</name>
    <name evidence="18" type="ORF">HMPREF9333_00637</name>
</gene>
<dbReference type="EC" id="1.3.1.98" evidence="16"/>
<dbReference type="NCBIfam" id="TIGR00179">
    <property type="entry name" value="murB"/>
    <property type="match status" value="1"/>
</dbReference>
<feature type="active site" evidence="16">
    <location>
        <position position="179"/>
    </location>
</feature>
<dbReference type="PROSITE" id="PS51387">
    <property type="entry name" value="FAD_PCMH"/>
    <property type="match status" value="1"/>
</dbReference>
<dbReference type="NCBIfam" id="NF010480">
    <property type="entry name" value="PRK13905.1"/>
    <property type="match status" value="1"/>
</dbReference>
<evidence type="ECO:0000256" key="5">
    <source>
        <dbReference type="ARBA" id="ARBA00022490"/>
    </source>
</evidence>
<dbReference type="GO" id="GO:0008762">
    <property type="term" value="F:UDP-N-acetylmuramate dehydrogenase activity"/>
    <property type="evidence" value="ECO:0007669"/>
    <property type="project" value="UniProtKB-UniRule"/>
</dbReference>
<evidence type="ECO:0000256" key="3">
    <source>
        <dbReference type="ARBA" id="ARBA00004496"/>
    </source>
</evidence>
<dbReference type="UniPathway" id="UPA00219"/>
<dbReference type="eggNOG" id="COG0812">
    <property type="taxonomic scope" value="Bacteria"/>
</dbReference>
<feature type="active site" evidence="16">
    <location>
        <position position="299"/>
    </location>
</feature>
<dbReference type="GO" id="GO:0008360">
    <property type="term" value="P:regulation of cell shape"/>
    <property type="evidence" value="ECO:0007669"/>
    <property type="project" value="UniProtKB-KW"/>
</dbReference>
<dbReference type="Gene3D" id="3.30.43.10">
    <property type="entry name" value="Uridine Diphospho-n-acetylenolpyruvylglucosamine Reductase, domain 2"/>
    <property type="match status" value="1"/>
</dbReference>
<protein>
    <recommendedName>
        <fullName evidence="16">UDP-N-acetylenolpyruvoylglucosamine reductase</fullName>
        <ecNumber evidence="16">1.3.1.98</ecNumber>
    </recommendedName>
    <alternativeName>
        <fullName evidence="16">UDP-N-acetylmuramate dehydrogenase</fullName>
    </alternativeName>
</protein>
<keyword evidence="11 16" id="KW-0573">Peptidoglycan synthesis</keyword>
<comment type="function">
    <text evidence="2 16">Cell wall formation.</text>
</comment>
<evidence type="ECO:0000256" key="2">
    <source>
        <dbReference type="ARBA" id="ARBA00003921"/>
    </source>
</evidence>
<evidence type="ECO:0000256" key="16">
    <source>
        <dbReference type="HAMAP-Rule" id="MF_00037"/>
    </source>
</evidence>
<keyword evidence="12 16" id="KW-0560">Oxidoreductase</keyword>
<dbReference type="OrthoDB" id="9804753at2"/>
<evidence type="ECO:0000256" key="14">
    <source>
        <dbReference type="ARBA" id="ARBA00023316"/>
    </source>
</evidence>
<evidence type="ECO:0000256" key="12">
    <source>
        <dbReference type="ARBA" id="ARBA00023002"/>
    </source>
</evidence>
<comment type="similarity">
    <text evidence="16">Belongs to the MurB family.</text>
</comment>
<dbReference type="Pfam" id="PF02873">
    <property type="entry name" value="MurB_C"/>
    <property type="match status" value="1"/>
</dbReference>
<accession>G5GGE7</accession>
<evidence type="ECO:0000256" key="1">
    <source>
        <dbReference type="ARBA" id="ARBA00001974"/>
    </source>
</evidence>
<dbReference type="Gene3D" id="3.30.465.10">
    <property type="match status" value="1"/>
</dbReference>
<dbReference type="RefSeq" id="WP_005539773.1">
    <property type="nucleotide sequence ID" value="NZ_JH378830.1"/>
</dbReference>
<comment type="caution">
    <text evidence="18">The sequence shown here is derived from an EMBL/GenBank/DDBJ whole genome shotgun (WGS) entry which is preliminary data.</text>
</comment>
<dbReference type="GO" id="GO:0071949">
    <property type="term" value="F:FAD binding"/>
    <property type="evidence" value="ECO:0007669"/>
    <property type="project" value="InterPro"/>
</dbReference>
<comment type="cofactor">
    <cofactor evidence="1 16">
        <name>FAD</name>
        <dbReference type="ChEBI" id="CHEBI:57692"/>
    </cofactor>
</comment>
<evidence type="ECO:0000256" key="7">
    <source>
        <dbReference type="ARBA" id="ARBA00022630"/>
    </source>
</evidence>
<comment type="catalytic activity">
    <reaction evidence="15 16">
        <text>UDP-N-acetyl-alpha-D-muramate + NADP(+) = UDP-N-acetyl-3-O-(1-carboxyvinyl)-alpha-D-glucosamine + NADPH + H(+)</text>
        <dbReference type="Rhea" id="RHEA:12248"/>
        <dbReference type="ChEBI" id="CHEBI:15378"/>
        <dbReference type="ChEBI" id="CHEBI:57783"/>
        <dbReference type="ChEBI" id="CHEBI:58349"/>
        <dbReference type="ChEBI" id="CHEBI:68483"/>
        <dbReference type="ChEBI" id="CHEBI:70757"/>
        <dbReference type="EC" id="1.3.1.98"/>
    </reaction>
</comment>
<evidence type="ECO:0000256" key="4">
    <source>
        <dbReference type="ARBA" id="ARBA00004752"/>
    </source>
</evidence>
<feature type="active site" description="Proton donor" evidence="16">
    <location>
        <position position="229"/>
    </location>
</feature>
<keyword evidence="5 16" id="KW-0963">Cytoplasm</keyword>
<dbReference type="HOGENOM" id="CLU_035304_1_1_9"/>
<feature type="domain" description="FAD-binding PCMH-type" evidence="17">
    <location>
        <begin position="35"/>
        <end position="200"/>
    </location>
</feature>
<evidence type="ECO:0000256" key="15">
    <source>
        <dbReference type="ARBA" id="ARBA00048914"/>
    </source>
</evidence>
<dbReference type="SUPFAM" id="SSF56176">
    <property type="entry name" value="FAD-binding/transporter-associated domain-like"/>
    <property type="match status" value="1"/>
</dbReference>
<dbReference type="AlphaFoldDB" id="G5GGE7"/>
<dbReference type="Proteomes" id="UP000003011">
    <property type="component" value="Unassembled WGS sequence"/>
</dbReference>
<sequence length="306" mass="32868">MENKNKIYIDAIKKIAGSSKLLKDEPMSRHTTFKAGGTADIYIEAENEETVKKTVDFCRLNNIDYYITGNGSNLLVSDDGFRGLILSTAALKDTLEVNGEYLTCSAGYTLAVAANKAAENGLGGMEFASGIPGSVGGAVFMNAGAYGSEIENILQSVRLLEADGTIRTADACELELSYRSSNIGALSRVILRADFKLKKGDKALISEKMAELNLKRRTKQPLDYPSAGSTFKRPDGYFAGALIEKAGLKGFSIGGAQVSEKHCGFVINKGNATSSDIFNLIKHIQKTVLINSGVELTPEIRLVGKF</sequence>
<dbReference type="SUPFAM" id="SSF56194">
    <property type="entry name" value="Uridine diphospho-N-Acetylenolpyruvylglucosamine reductase, MurB, C-terminal domain"/>
    <property type="match status" value="1"/>
</dbReference>
<keyword evidence="13 16" id="KW-0131">Cell cycle</keyword>
<dbReference type="GO" id="GO:0071555">
    <property type="term" value="P:cell wall organization"/>
    <property type="evidence" value="ECO:0007669"/>
    <property type="project" value="UniProtKB-KW"/>
</dbReference>
<dbReference type="EMBL" id="ACZL01000012">
    <property type="protein sequence ID" value="EHI56107.1"/>
    <property type="molecule type" value="Genomic_DNA"/>
</dbReference>
<comment type="pathway">
    <text evidence="4 16">Cell wall biogenesis; peptidoglycan biosynthesis.</text>
</comment>
<comment type="subcellular location">
    <subcellularLocation>
        <location evidence="3 16">Cytoplasm</location>
    </subcellularLocation>
</comment>
<keyword evidence="19" id="KW-1185">Reference proteome</keyword>
<dbReference type="HAMAP" id="MF_00037">
    <property type="entry name" value="MurB"/>
    <property type="match status" value="1"/>
</dbReference>
<dbReference type="InterPro" id="IPR036635">
    <property type="entry name" value="MurB_C_sf"/>
</dbReference>
<dbReference type="InterPro" id="IPR011601">
    <property type="entry name" value="MurB_C"/>
</dbReference>
<dbReference type="InterPro" id="IPR016167">
    <property type="entry name" value="FAD-bd_PCMH_sub1"/>
</dbReference>
<keyword evidence="10 16" id="KW-0133">Cell shape</keyword>
<evidence type="ECO:0000256" key="13">
    <source>
        <dbReference type="ARBA" id="ARBA00023306"/>
    </source>
</evidence>
<keyword evidence="8 16" id="KW-0274">FAD</keyword>
<dbReference type="GO" id="GO:0005829">
    <property type="term" value="C:cytosol"/>
    <property type="evidence" value="ECO:0007669"/>
    <property type="project" value="TreeGrafter"/>
</dbReference>
<dbReference type="InterPro" id="IPR003170">
    <property type="entry name" value="MurB"/>
</dbReference>
<keyword evidence="14 16" id="KW-0961">Cell wall biogenesis/degradation</keyword>
<evidence type="ECO:0000256" key="8">
    <source>
        <dbReference type="ARBA" id="ARBA00022827"/>
    </source>
</evidence>
<dbReference type="InterPro" id="IPR036318">
    <property type="entry name" value="FAD-bd_PCMH-like_sf"/>
</dbReference>
<dbReference type="PATRIC" id="fig|679200.3.peg.672"/>
<evidence type="ECO:0000313" key="19">
    <source>
        <dbReference type="Proteomes" id="UP000003011"/>
    </source>
</evidence>
<dbReference type="InterPro" id="IPR016169">
    <property type="entry name" value="FAD-bd_PCMH_sub2"/>
</dbReference>
<evidence type="ECO:0000256" key="6">
    <source>
        <dbReference type="ARBA" id="ARBA00022618"/>
    </source>
</evidence>
<evidence type="ECO:0000256" key="9">
    <source>
        <dbReference type="ARBA" id="ARBA00022857"/>
    </source>
</evidence>
<dbReference type="GO" id="GO:0051301">
    <property type="term" value="P:cell division"/>
    <property type="evidence" value="ECO:0007669"/>
    <property type="project" value="UniProtKB-KW"/>
</dbReference>
<keyword evidence="6 16" id="KW-0132">Cell division</keyword>
<evidence type="ECO:0000256" key="10">
    <source>
        <dbReference type="ARBA" id="ARBA00022960"/>
    </source>
</evidence>
<dbReference type="InterPro" id="IPR016166">
    <property type="entry name" value="FAD-bd_PCMH"/>
</dbReference>
<keyword evidence="9 16" id="KW-0521">NADP</keyword>
<dbReference type="InterPro" id="IPR006094">
    <property type="entry name" value="Oxid_FAD_bind_N"/>
</dbReference>
<dbReference type="GO" id="GO:0009252">
    <property type="term" value="P:peptidoglycan biosynthetic process"/>
    <property type="evidence" value="ECO:0007669"/>
    <property type="project" value="UniProtKB-UniRule"/>
</dbReference>
<keyword evidence="7 16" id="KW-0285">Flavoprotein</keyword>
<dbReference type="STRING" id="679200.HMPREF9333_00637"/>
<name>G5GGE7_9FIRM</name>
<dbReference type="PANTHER" id="PTHR21071">
    <property type="entry name" value="UDP-N-ACETYLENOLPYRUVOYLGLUCOSAMINE REDUCTASE"/>
    <property type="match status" value="1"/>
</dbReference>
<reference evidence="18 19" key="1">
    <citation type="submission" date="2011-08" db="EMBL/GenBank/DDBJ databases">
        <title>The Genome Sequence of Johnsonella ignava ATCC 51276.</title>
        <authorList>
            <consortium name="The Broad Institute Genome Sequencing Platform"/>
            <person name="Earl A."/>
            <person name="Ward D."/>
            <person name="Feldgarden M."/>
            <person name="Gevers D."/>
            <person name="Izard J."/>
            <person name="Blanton J.M."/>
            <person name="Baranova O.V."/>
            <person name="Dewhirst F.E."/>
            <person name="Young S.K."/>
            <person name="Zeng Q."/>
            <person name="Gargeya S."/>
            <person name="Fitzgerald M."/>
            <person name="Haas B."/>
            <person name="Abouelleil A."/>
            <person name="Alvarado L."/>
            <person name="Arachchi H.M."/>
            <person name="Berlin A."/>
            <person name="Brown A."/>
            <person name="Chapman S.B."/>
            <person name="Chen Z."/>
            <person name="Dunbar C."/>
            <person name="Freedman E."/>
            <person name="Gearin G."/>
            <person name="Gellesch M."/>
            <person name="Goldberg J."/>
            <person name="Griggs A."/>
            <person name="Gujja S."/>
            <person name="Heiman D."/>
            <person name="Howarth C."/>
            <person name="Larson L."/>
            <person name="Lui A."/>
            <person name="MacDonald P.J.P."/>
            <person name="Montmayeur A."/>
            <person name="Murphy C."/>
            <person name="Neiman D."/>
            <person name="Pearson M."/>
            <person name="Priest M."/>
            <person name="Roberts A."/>
            <person name="Saif S."/>
            <person name="Shea T."/>
            <person name="Shenoy N."/>
            <person name="Sisk P."/>
            <person name="Stolte C."/>
            <person name="Sykes S."/>
            <person name="Wortman J."/>
            <person name="Nusbaum C."/>
            <person name="Birren B."/>
        </authorList>
    </citation>
    <scope>NUCLEOTIDE SEQUENCE [LARGE SCALE GENOMIC DNA]</scope>
    <source>
        <strain evidence="18 19">ATCC 51276</strain>
    </source>
</reference>
<dbReference type="Pfam" id="PF01565">
    <property type="entry name" value="FAD_binding_4"/>
    <property type="match status" value="1"/>
</dbReference>